<feature type="transmembrane region" description="Helical" evidence="1">
    <location>
        <begin position="174"/>
        <end position="194"/>
    </location>
</feature>
<reference evidence="3" key="1">
    <citation type="journal article" date="2019" name="Int. J. Syst. Evol. Microbiol.">
        <title>The Global Catalogue of Microorganisms (GCM) 10K type strain sequencing project: providing services to taxonomists for standard genome sequencing and annotation.</title>
        <authorList>
            <consortium name="The Broad Institute Genomics Platform"/>
            <consortium name="The Broad Institute Genome Sequencing Center for Infectious Disease"/>
            <person name="Wu L."/>
            <person name="Ma J."/>
        </authorList>
    </citation>
    <scope>NUCLEOTIDE SEQUENCE [LARGE SCALE GENOMIC DNA]</scope>
    <source>
        <strain evidence="3">CGMCC 1.3685</strain>
    </source>
</reference>
<comment type="caution">
    <text evidence="2">The sequence shown here is derived from an EMBL/GenBank/DDBJ whole genome shotgun (WGS) entry which is preliminary data.</text>
</comment>
<dbReference type="Proteomes" id="UP000606115">
    <property type="component" value="Unassembled WGS sequence"/>
</dbReference>
<evidence type="ECO:0000313" key="3">
    <source>
        <dbReference type="Proteomes" id="UP000606115"/>
    </source>
</evidence>
<sequence>MVTGLITALIASICYGSASVLEAVAARRAEGLKVFTQPLYLMGLGLDGVAWVASLVALQFLTLFTVQALIAGSLIVTVLLAKMVFSTRLGTSTWWAMGLLVAGLVVIALATGEQPATGAPRLLAPVLGAVMLLLTVALLVLYRRRVPLAMSILAGLAASVSALAARGLELGGSLWQILMQPLLWVLCVAGVVAMASYTRALEHGSVGAMTAVFTVIEVVIPGVAGMLLLGDASRPGWEVAKFVAIALSLLACVWLAKQPGADPVHEAQSTHEDEEKMAGRGT</sequence>
<evidence type="ECO:0000256" key="1">
    <source>
        <dbReference type="SAM" id="Phobius"/>
    </source>
</evidence>
<dbReference type="InterPro" id="IPR037185">
    <property type="entry name" value="EmrE-like"/>
</dbReference>
<dbReference type="GeneID" id="303305213"/>
<feature type="transmembrane region" description="Helical" evidence="1">
    <location>
        <begin position="206"/>
        <end position="227"/>
    </location>
</feature>
<keyword evidence="1" id="KW-1133">Transmembrane helix</keyword>
<proteinExistence type="predicted"/>
<name>A0ABQ2DSR1_9MICC</name>
<dbReference type="SUPFAM" id="SSF103481">
    <property type="entry name" value="Multidrug resistance efflux transporter EmrE"/>
    <property type="match status" value="1"/>
</dbReference>
<keyword evidence="1" id="KW-0472">Membrane</keyword>
<keyword evidence="1" id="KW-0812">Transmembrane</keyword>
<protein>
    <recommendedName>
        <fullName evidence="4">Integral membrane protein</fullName>
    </recommendedName>
</protein>
<accession>A0ABQ2DSR1</accession>
<organism evidence="2 3">
    <name type="scientific">Glutamicibacter ardleyensis</name>
    <dbReference type="NCBI Taxonomy" id="225894"/>
    <lineage>
        <taxon>Bacteria</taxon>
        <taxon>Bacillati</taxon>
        <taxon>Actinomycetota</taxon>
        <taxon>Actinomycetes</taxon>
        <taxon>Micrococcales</taxon>
        <taxon>Micrococcaceae</taxon>
        <taxon>Glutamicibacter</taxon>
    </lineage>
</organism>
<keyword evidence="3" id="KW-1185">Reference proteome</keyword>
<feature type="transmembrane region" description="Helical" evidence="1">
    <location>
        <begin position="93"/>
        <end position="110"/>
    </location>
</feature>
<feature type="transmembrane region" description="Helical" evidence="1">
    <location>
        <begin position="122"/>
        <end position="141"/>
    </location>
</feature>
<dbReference type="PANTHER" id="PTHR40761:SF1">
    <property type="entry name" value="CONSERVED INTEGRAL MEMBRANE ALANINE VALINE AND LEUCINE RICH PROTEIN-RELATED"/>
    <property type="match status" value="1"/>
</dbReference>
<feature type="transmembrane region" description="Helical" evidence="1">
    <location>
        <begin position="239"/>
        <end position="256"/>
    </location>
</feature>
<dbReference type="RefSeq" id="WP_188686528.1">
    <property type="nucleotide sequence ID" value="NZ_BMKX01000008.1"/>
</dbReference>
<gene>
    <name evidence="2" type="ORF">GCM10007173_28680</name>
</gene>
<evidence type="ECO:0008006" key="4">
    <source>
        <dbReference type="Google" id="ProtNLM"/>
    </source>
</evidence>
<feature type="transmembrane region" description="Helical" evidence="1">
    <location>
        <begin position="148"/>
        <end position="168"/>
    </location>
</feature>
<evidence type="ECO:0000313" key="2">
    <source>
        <dbReference type="EMBL" id="GGJ68142.1"/>
    </source>
</evidence>
<feature type="transmembrane region" description="Helical" evidence="1">
    <location>
        <begin position="49"/>
        <end position="81"/>
    </location>
</feature>
<dbReference type="PANTHER" id="PTHR40761">
    <property type="entry name" value="CONSERVED INTEGRAL MEMBRANE ALANINE VALINE AND LEUCINE RICH PROTEIN-RELATED"/>
    <property type="match status" value="1"/>
</dbReference>
<dbReference type="EMBL" id="BMKX01000008">
    <property type="protein sequence ID" value="GGJ68142.1"/>
    <property type="molecule type" value="Genomic_DNA"/>
</dbReference>